<evidence type="ECO:0008006" key="5">
    <source>
        <dbReference type="Google" id="ProtNLM"/>
    </source>
</evidence>
<feature type="compositionally biased region" description="Acidic residues" evidence="2">
    <location>
        <begin position="110"/>
        <end position="122"/>
    </location>
</feature>
<comment type="caution">
    <text evidence="3">The sequence shown here is derived from an EMBL/GenBank/DDBJ whole genome shotgun (WGS) entry which is preliminary data.</text>
</comment>
<evidence type="ECO:0000313" key="4">
    <source>
        <dbReference type="Proteomes" id="UP000521872"/>
    </source>
</evidence>
<dbReference type="CDD" id="cd23787">
    <property type="entry name" value="RWD_CSM1"/>
    <property type="match status" value="1"/>
</dbReference>
<keyword evidence="4" id="KW-1185">Reference proteome</keyword>
<evidence type="ECO:0000256" key="1">
    <source>
        <dbReference type="SAM" id="Coils"/>
    </source>
</evidence>
<evidence type="ECO:0000313" key="3">
    <source>
        <dbReference type="EMBL" id="KAF4614436.1"/>
    </source>
</evidence>
<dbReference type="GO" id="GO:0033551">
    <property type="term" value="C:monopolin complex"/>
    <property type="evidence" value="ECO:0007669"/>
    <property type="project" value="InterPro"/>
</dbReference>
<feature type="region of interest" description="Disordered" evidence="2">
    <location>
        <begin position="369"/>
        <end position="392"/>
    </location>
</feature>
<dbReference type="PANTHER" id="PTHR28006">
    <property type="entry name" value="MONOPOLIN COMPLEX SUBUNIT CSM1"/>
    <property type="match status" value="1"/>
</dbReference>
<sequence length="539" mass="60533">MSDTEDELATSKVPSIKVKSKSKPASSSNNHGSNARAEAGPSKTSNNAPPNTKRKKAQSVARDEQEEDVPVAVVKKARRPNAQDGRKQKEEQVAEEEEDAIEVDEHSAEEGEQEEVDDEVEEIPPPPKVRKGPPPKKTGASSNTAAPPATLKNKGKQREKPGPASKMKKPQRDPDAMEVDEVDAEDAETKEVDDEVLEEHAPVPNNTNTAIRIGKPPKSSKSSKEYNLLQKENQRLKERLEQSDKHVKDLTKQLEELWSVRRTEAEELLERMESQHQAESQAKDALIKELTLRVTRNQDYQPGKNAAFEILTRDEADKETEVLKEEIKHYKDILKDHQKSFKKLEESMDSLAEDKRLLEVQLKAEIDRANSLAAQPRAPPSSSRTRPGGATQDPKLGTIINFYEDLTNVLVPTIKVTSGKYLNMEESILTCCYTHKDVVSGDSAPPRSLNFNMRLCWDKKPDVEEPITDKSQLIQSVHYIPLNLQNESPEFVRSLGFLSDTFTFERDQLSLFLRTLHDYISGEKSEEDGGSDDSVQLME</sequence>
<protein>
    <recommendedName>
        <fullName evidence="5">Monopolin complex subunit Csm1/Pcs1 C-terminal domain-containing protein</fullName>
    </recommendedName>
</protein>
<feature type="coiled-coil region" evidence="1">
    <location>
        <begin position="313"/>
        <end position="361"/>
    </location>
</feature>
<dbReference type="GO" id="GO:0051315">
    <property type="term" value="P:attachment of mitotic spindle microtubules to kinetochore"/>
    <property type="evidence" value="ECO:0007669"/>
    <property type="project" value="TreeGrafter"/>
</dbReference>
<dbReference type="AlphaFoldDB" id="A0A8H4QPC8"/>
<dbReference type="PANTHER" id="PTHR28006:SF1">
    <property type="entry name" value="MONOPOLIN COMPLEX SUBUNIT CSM1"/>
    <property type="match status" value="1"/>
</dbReference>
<accession>A0A8H4QPC8</accession>
<dbReference type="Proteomes" id="UP000521872">
    <property type="component" value="Unassembled WGS sequence"/>
</dbReference>
<organism evidence="3 4">
    <name type="scientific">Agrocybe pediades</name>
    <dbReference type="NCBI Taxonomy" id="84607"/>
    <lineage>
        <taxon>Eukaryota</taxon>
        <taxon>Fungi</taxon>
        <taxon>Dikarya</taxon>
        <taxon>Basidiomycota</taxon>
        <taxon>Agaricomycotina</taxon>
        <taxon>Agaricomycetes</taxon>
        <taxon>Agaricomycetidae</taxon>
        <taxon>Agaricales</taxon>
        <taxon>Agaricineae</taxon>
        <taxon>Strophariaceae</taxon>
        <taxon>Agrocybe</taxon>
    </lineage>
</organism>
<dbReference type="GO" id="GO:0072686">
    <property type="term" value="C:mitotic spindle"/>
    <property type="evidence" value="ECO:0007669"/>
    <property type="project" value="TreeGrafter"/>
</dbReference>
<feature type="region of interest" description="Disordered" evidence="2">
    <location>
        <begin position="1"/>
        <end position="233"/>
    </location>
</feature>
<feature type="compositionally biased region" description="Acidic residues" evidence="2">
    <location>
        <begin position="176"/>
        <end position="197"/>
    </location>
</feature>
<feature type="compositionally biased region" description="Low complexity" evidence="2">
    <location>
        <begin position="11"/>
        <end position="28"/>
    </location>
</feature>
<proteinExistence type="predicted"/>
<evidence type="ECO:0000256" key="2">
    <source>
        <dbReference type="SAM" id="MobiDB-lite"/>
    </source>
</evidence>
<dbReference type="GO" id="GO:0005730">
    <property type="term" value="C:nucleolus"/>
    <property type="evidence" value="ECO:0007669"/>
    <property type="project" value="TreeGrafter"/>
</dbReference>
<gene>
    <name evidence="3" type="ORF">D9613_002646</name>
</gene>
<feature type="compositionally biased region" description="Low complexity" evidence="2">
    <location>
        <begin position="373"/>
        <end position="387"/>
    </location>
</feature>
<name>A0A8H4QPC8_9AGAR</name>
<reference evidence="3 4" key="1">
    <citation type="submission" date="2019-12" db="EMBL/GenBank/DDBJ databases">
        <authorList>
            <person name="Floudas D."/>
            <person name="Bentzer J."/>
            <person name="Ahren D."/>
            <person name="Johansson T."/>
            <person name="Persson P."/>
            <person name="Tunlid A."/>
        </authorList>
    </citation>
    <scope>NUCLEOTIDE SEQUENCE [LARGE SCALE GENOMIC DNA]</scope>
    <source>
        <strain evidence="3 4">CBS 102.39</strain>
    </source>
</reference>
<keyword evidence="1" id="KW-0175">Coiled coil</keyword>
<feature type="compositionally biased region" description="Acidic residues" evidence="2">
    <location>
        <begin position="93"/>
        <end position="102"/>
    </location>
</feature>
<dbReference type="GO" id="GO:0045144">
    <property type="term" value="P:meiotic sister chromatid segregation"/>
    <property type="evidence" value="ECO:0007669"/>
    <property type="project" value="TreeGrafter"/>
</dbReference>
<dbReference type="InterPro" id="IPR040349">
    <property type="entry name" value="Csm1/Pcs1"/>
</dbReference>
<dbReference type="GO" id="GO:0034506">
    <property type="term" value="C:chromosome, centromeric core domain"/>
    <property type="evidence" value="ECO:0007669"/>
    <property type="project" value="TreeGrafter"/>
</dbReference>
<dbReference type="GO" id="GO:1990644">
    <property type="term" value="F:microtubule site clamp"/>
    <property type="evidence" value="ECO:0007669"/>
    <property type="project" value="TreeGrafter"/>
</dbReference>
<dbReference type="EMBL" id="JAACJL010000044">
    <property type="protein sequence ID" value="KAF4614436.1"/>
    <property type="molecule type" value="Genomic_DNA"/>
</dbReference>